<comment type="caution">
    <text evidence="3">The sequence shown here is derived from an EMBL/GenBank/DDBJ whole genome shotgun (WGS) entry which is preliminary data.</text>
</comment>
<dbReference type="Pfam" id="PF13702">
    <property type="entry name" value="Lysozyme_like"/>
    <property type="match status" value="1"/>
</dbReference>
<gene>
    <name evidence="3" type="ORF">D1B32_01780</name>
</gene>
<evidence type="ECO:0000256" key="1">
    <source>
        <dbReference type="SAM" id="Phobius"/>
    </source>
</evidence>
<sequence length="208" mass="23954">MKLKRKIQKITKQTFSVVFILIGVFLLVSFLTFEKQEEFRPERSSPLISEEVRSYKPLIETYAKEYGVEDYVDVLQAMMMQESGGRGNDPMQSSESYCGEIGCIKDPELSIKQGVYYFSKTLADADDDLELAIQSYNFGRGFIDYVHAETGRYSQDIAIAFSKEMYENASDPTIYTCLREEAKQYDACYGDIYYVRSVMQYKDVLAPE</sequence>
<evidence type="ECO:0000313" key="3">
    <source>
        <dbReference type="EMBL" id="RHW35375.1"/>
    </source>
</evidence>
<dbReference type="SUPFAM" id="SSF53955">
    <property type="entry name" value="Lysozyme-like"/>
    <property type="match status" value="1"/>
</dbReference>
<dbReference type="InterPro" id="IPR023346">
    <property type="entry name" value="Lysozyme-like_dom_sf"/>
</dbReference>
<keyword evidence="4" id="KW-1185">Reference proteome</keyword>
<dbReference type="EMBL" id="QWEH01000001">
    <property type="protein sequence ID" value="RHW35375.1"/>
    <property type="molecule type" value="Genomic_DNA"/>
</dbReference>
<protein>
    <submittedName>
        <fullName evidence="3">Lysozyme family protein</fullName>
    </submittedName>
</protein>
<reference evidence="3 4" key="1">
    <citation type="journal article" date="2007" name="Int. J. Syst. Evol. Microbiol.">
        <title>Oceanobacillus profundus sp. nov., isolated from a deep-sea sediment core.</title>
        <authorList>
            <person name="Kim Y.G."/>
            <person name="Choi D.H."/>
            <person name="Hyun S."/>
            <person name="Cho B.C."/>
        </authorList>
    </citation>
    <scope>NUCLEOTIDE SEQUENCE [LARGE SCALE GENOMIC DNA]</scope>
    <source>
        <strain evidence="3 4">DSM 18246</strain>
    </source>
</reference>
<keyword evidence="1" id="KW-0812">Transmembrane</keyword>
<keyword evidence="1" id="KW-1133">Transmembrane helix</keyword>
<dbReference type="RefSeq" id="WP_095307711.1">
    <property type="nucleotide sequence ID" value="NZ_JAMAWL010000007.1"/>
</dbReference>
<organism evidence="3 4">
    <name type="scientific">Oceanobacillus profundus</name>
    <dbReference type="NCBI Taxonomy" id="372463"/>
    <lineage>
        <taxon>Bacteria</taxon>
        <taxon>Bacillati</taxon>
        <taxon>Bacillota</taxon>
        <taxon>Bacilli</taxon>
        <taxon>Bacillales</taxon>
        <taxon>Bacillaceae</taxon>
        <taxon>Oceanobacillus</taxon>
    </lineage>
</organism>
<evidence type="ECO:0000259" key="2">
    <source>
        <dbReference type="Pfam" id="PF13702"/>
    </source>
</evidence>
<accession>A0A417YNM0</accession>
<dbReference type="OrthoDB" id="9813368at2"/>
<feature type="domain" description="CwlT-like lysozyme" evidence="2">
    <location>
        <begin position="49"/>
        <end position="201"/>
    </location>
</feature>
<dbReference type="AlphaFoldDB" id="A0A417YNM0"/>
<dbReference type="InterPro" id="IPR047194">
    <property type="entry name" value="CwlT-like_lysozyme"/>
</dbReference>
<dbReference type="Proteomes" id="UP000285456">
    <property type="component" value="Unassembled WGS sequence"/>
</dbReference>
<dbReference type="CDD" id="cd16891">
    <property type="entry name" value="CwlT-like"/>
    <property type="match status" value="1"/>
</dbReference>
<dbReference type="Gene3D" id="1.10.530.10">
    <property type="match status" value="1"/>
</dbReference>
<proteinExistence type="predicted"/>
<feature type="transmembrane region" description="Helical" evidence="1">
    <location>
        <begin position="12"/>
        <end position="33"/>
    </location>
</feature>
<evidence type="ECO:0000313" key="4">
    <source>
        <dbReference type="Proteomes" id="UP000285456"/>
    </source>
</evidence>
<name>A0A417YNM0_9BACI</name>
<keyword evidence="1" id="KW-0472">Membrane</keyword>